<dbReference type="Proteomes" id="UP000004386">
    <property type="component" value="Unassembled WGS sequence"/>
</dbReference>
<organism evidence="8 9">
    <name type="scientific">Brucella intermedia LMG 3301</name>
    <dbReference type="NCBI Taxonomy" id="641118"/>
    <lineage>
        <taxon>Bacteria</taxon>
        <taxon>Pseudomonadati</taxon>
        <taxon>Pseudomonadota</taxon>
        <taxon>Alphaproteobacteria</taxon>
        <taxon>Hyphomicrobiales</taxon>
        <taxon>Brucellaceae</taxon>
        <taxon>Brucella/Ochrobactrum group</taxon>
        <taxon>Brucella</taxon>
    </lineage>
</organism>
<dbReference type="SUPFAM" id="SSF53850">
    <property type="entry name" value="Periplasmic binding protein-like II"/>
    <property type="match status" value="1"/>
</dbReference>
<evidence type="ECO:0000313" key="9">
    <source>
        <dbReference type="Proteomes" id="UP000004386"/>
    </source>
</evidence>
<evidence type="ECO:0000256" key="6">
    <source>
        <dbReference type="SAM" id="Phobius"/>
    </source>
</evidence>
<dbReference type="Pfam" id="PF00496">
    <property type="entry name" value="SBP_bac_5"/>
    <property type="match status" value="1"/>
</dbReference>
<dbReference type="HOGENOM" id="CLU_017028_7_4_5"/>
<proteinExistence type="inferred from homology"/>
<keyword evidence="6" id="KW-0812">Transmembrane</keyword>
<dbReference type="EMBL" id="ACQA01000003">
    <property type="protein sequence ID" value="EEQ92870.1"/>
    <property type="molecule type" value="Genomic_DNA"/>
</dbReference>
<dbReference type="Gene3D" id="3.40.190.10">
    <property type="entry name" value="Periplasmic binding protein-like II"/>
    <property type="match status" value="1"/>
</dbReference>
<sequence length="530" mass="56892">MSRSGEAVGHQHCSDLRGKKMGAIFKKSLIAGAATLALSIGSFSGLGLSTASAATLRMAWSQDATGLDPHKQPAFSSIRLLELIYEPLVRLGSDLQIAPAIAKSWEFSDGGKILTFKLDPNAKFHNGQPVTPADVKASFERILDEKTGAVARANFGSIAAIETPDNETVVFKLSQADAPLLAAIASINAAILPESEIKAGNIGTKTVGSGPFVLERWEPNSKEVLKANPGWAGGKVRVDGIDISVLPDETAILAALRAKQIDFALLNDPLVATMVPNESALELVRTPALAYHVLQLNPSRKPMTELAVRQAISCAVDRQDVLDTALLGEGKVTGPLTMPAYASDPSTLFCYKPDVEKAKKLMADAGYADGFSATIIAANGEPATAAAEAQVLQSQLAEIGIKLDIRMMELNVYVDTWLKGDFDMAVALNGGSADPYTMYGRYWTKAGNLQKVAQYIDDTLDDLMQKGRAETDPEKRKVIFADFDKHITEVSPWVWLYTANTYVAHQKNVTGFEPRATGSLFGITKLQIGQ</sequence>
<dbReference type="GO" id="GO:0043190">
    <property type="term" value="C:ATP-binding cassette (ABC) transporter complex"/>
    <property type="evidence" value="ECO:0007669"/>
    <property type="project" value="InterPro"/>
</dbReference>
<gene>
    <name evidence="8" type="ORF">OINT_4000123</name>
</gene>
<keyword evidence="3" id="KW-0813">Transport</keyword>
<comment type="caution">
    <text evidence="8">The sequence shown here is derived from an EMBL/GenBank/DDBJ whole genome shotgun (WGS) entry which is preliminary data.</text>
</comment>
<accession>C4WRB6</accession>
<evidence type="ECO:0000256" key="1">
    <source>
        <dbReference type="ARBA" id="ARBA00004418"/>
    </source>
</evidence>
<reference evidence="8 9" key="1">
    <citation type="submission" date="2009-05" db="EMBL/GenBank/DDBJ databases">
        <authorList>
            <person name="Setubal J.C."/>
            <person name="Boyle S."/>
            <person name="Crasta O.R."/>
            <person name="Gillespie J.J."/>
            <person name="Kenyon R.W."/>
            <person name="Lu J."/>
            <person name="Mane S."/>
            <person name="Nagrani S."/>
            <person name="Shallom J.M."/>
            <person name="Shallom S."/>
            <person name="Shukla M."/>
            <person name="Snyder E.E."/>
            <person name="Sobral B.W."/>
            <person name="Wattam A.R."/>
            <person name="Will R."/>
            <person name="Williams K."/>
            <person name="Yoo H."/>
            <person name="Munk C."/>
            <person name="Tapia R."/>
            <person name="Green L."/>
            <person name="Rogers Y."/>
            <person name="Detter J.C."/>
            <person name="Bruce D."/>
            <person name="Brettin T.S."/>
            <person name="Tsolis R."/>
        </authorList>
    </citation>
    <scope>NUCLEOTIDE SEQUENCE [LARGE SCALE GENOMIC DNA]</scope>
    <source>
        <strain evidence="8 9">LMG 3301</strain>
    </source>
</reference>
<keyword evidence="6" id="KW-0472">Membrane</keyword>
<dbReference type="GO" id="GO:0015833">
    <property type="term" value="P:peptide transport"/>
    <property type="evidence" value="ECO:0007669"/>
    <property type="project" value="TreeGrafter"/>
</dbReference>
<evidence type="ECO:0000313" key="8">
    <source>
        <dbReference type="EMBL" id="EEQ92870.1"/>
    </source>
</evidence>
<keyword evidence="6" id="KW-1133">Transmembrane helix</keyword>
<evidence type="ECO:0000256" key="4">
    <source>
        <dbReference type="ARBA" id="ARBA00022729"/>
    </source>
</evidence>
<comment type="subcellular location">
    <subcellularLocation>
        <location evidence="1">Periplasm</location>
    </subcellularLocation>
</comment>
<dbReference type="InterPro" id="IPR039424">
    <property type="entry name" value="SBP_5"/>
</dbReference>
<dbReference type="CDD" id="cd08516">
    <property type="entry name" value="PBP2_NikA_DppA_OppA_like_11"/>
    <property type="match status" value="1"/>
</dbReference>
<dbReference type="InterPro" id="IPR000914">
    <property type="entry name" value="SBP_5_dom"/>
</dbReference>
<dbReference type="PANTHER" id="PTHR30290:SF9">
    <property type="entry name" value="OLIGOPEPTIDE-BINDING PROTEIN APPA"/>
    <property type="match status" value="1"/>
</dbReference>
<keyword evidence="5" id="KW-0574">Periplasm</keyword>
<evidence type="ECO:0000256" key="2">
    <source>
        <dbReference type="ARBA" id="ARBA00005695"/>
    </source>
</evidence>
<name>C4WRB6_9HYPH</name>
<evidence type="ECO:0000256" key="3">
    <source>
        <dbReference type="ARBA" id="ARBA00022448"/>
    </source>
</evidence>
<protein>
    <submittedName>
        <fullName evidence="8">Extracellular solute-binding protein</fullName>
    </submittedName>
</protein>
<dbReference type="AlphaFoldDB" id="C4WRB6"/>
<feature type="domain" description="Solute-binding protein family 5" evidence="7">
    <location>
        <begin position="97"/>
        <end position="448"/>
    </location>
</feature>
<feature type="transmembrane region" description="Helical" evidence="6">
    <location>
        <begin position="29"/>
        <end position="48"/>
    </location>
</feature>
<dbReference type="PIRSF" id="PIRSF002741">
    <property type="entry name" value="MppA"/>
    <property type="match status" value="1"/>
</dbReference>
<dbReference type="Gene3D" id="3.10.105.10">
    <property type="entry name" value="Dipeptide-binding Protein, Domain 3"/>
    <property type="match status" value="1"/>
</dbReference>
<dbReference type="GO" id="GO:1904680">
    <property type="term" value="F:peptide transmembrane transporter activity"/>
    <property type="evidence" value="ECO:0007669"/>
    <property type="project" value="TreeGrafter"/>
</dbReference>
<evidence type="ECO:0000256" key="5">
    <source>
        <dbReference type="ARBA" id="ARBA00022764"/>
    </source>
</evidence>
<dbReference type="GO" id="GO:0030288">
    <property type="term" value="C:outer membrane-bounded periplasmic space"/>
    <property type="evidence" value="ECO:0007669"/>
    <property type="project" value="UniProtKB-ARBA"/>
</dbReference>
<evidence type="ECO:0000259" key="7">
    <source>
        <dbReference type="Pfam" id="PF00496"/>
    </source>
</evidence>
<dbReference type="Gene3D" id="3.90.76.10">
    <property type="entry name" value="Dipeptide-binding Protein, Domain 1"/>
    <property type="match status" value="1"/>
</dbReference>
<comment type="similarity">
    <text evidence="2">Belongs to the bacterial solute-binding protein 5 family.</text>
</comment>
<dbReference type="PANTHER" id="PTHR30290">
    <property type="entry name" value="PERIPLASMIC BINDING COMPONENT OF ABC TRANSPORTER"/>
    <property type="match status" value="1"/>
</dbReference>
<dbReference type="InterPro" id="IPR030678">
    <property type="entry name" value="Peptide/Ni-bd"/>
</dbReference>
<keyword evidence="4" id="KW-0732">Signal</keyword>